<reference evidence="2 3" key="1">
    <citation type="submission" date="2017-06" db="EMBL/GenBank/DDBJ databases">
        <title>Sequencing and comparative analysis of myxobacterial genomes.</title>
        <authorList>
            <person name="Rupp O."/>
            <person name="Goesmann A."/>
            <person name="Sogaard-Andersen L."/>
        </authorList>
    </citation>
    <scope>NUCLEOTIDE SEQUENCE [LARGE SCALE GENOMIC DNA]</scope>
    <source>
        <strain evidence="2 3">DSM 52655</strain>
    </source>
</reference>
<feature type="domain" description="PKD/Chitinase" evidence="1">
    <location>
        <begin position="149"/>
        <end position="237"/>
    </location>
</feature>
<dbReference type="EMBL" id="CP022098">
    <property type="protein sequence ID" value="ATB38536.1"/>
    <property type="molecule type" value="Genomic_DNA"/>
</dbReference>
<name>A0A250J5T0_9BACT</name>
<gene>
    <name evidence="2" type="ORF">CYFUS_003971</name>
</gene>
<evidence type="ECO:0000313" key="3">
    <source>
        <dbReference type="Proteomes" id="UP000217257"/>
    </source>
</evidence>
<sequence length="347" mass="36428">MHTLQPTPPSWRPSRKSFHALLLLSLGWSGCGLFGQNSPEDQNQAPSLTQVTATPASVNEVASTTLAVTATDPDGDPLTYTWTQTPATPVGTFGTETGSSRTWTAPAVPADTTFTLHVTVSDGKDGTAEGSVDVVVKNVPTVNRPPTVDAAITAPGSVIAGDTVNLSIGATDQDGDILTYAWTVDPAGAGTFTNPTAAAAQWRSGDLAAATSYTFQVTVSDGHDSVTRSVNVEVTLPSYARDIQPIWNAQCTSCHNSGTATRGGLNLDAGKSWASMVNVKSNNAPCVSTNLARVLPKQPDDSLLVKKLIANPLCGTRMPQDNLAYFDEHPGELTRIRSWILADAPNN</sequence>
<protein>
    <recommendedName>
        <fullName evidence="1">PKD/Chitinase domain-containing protein</fullName>
    </recommendedName>
</protein>
<evidence type="ECO:0000313" key="2">
    <source>
        <dbReference type="EMBL" id="ATB38536.1"/>
    </source>
</evidence>
<dbReference type="Gene3D" id="2.60.40.3010">
    <property type="match status" value="1"/>
</dbReference>
<dbReference type="RefSeq" id="WP_095986698.1">
    <property type="nucleotide sequence ID" value="NZ_CP022098.1"/>
</dbReference>
<feature type="domain" description="PKD/Chitinase" evidence="1">
    <location>
        <begin position="50"/>
        <end position="137"/>
    </location>
</feature>
<accession>A0A250J5T0</accession>
<dbReference type="Pfam" id="PF22352">
    <property type="entry name" value="K319L-like_PKD"/>
    <property type="match status" value="2"/>
</dbReference>
<dbReference type="Proteomes" id="UP000217257">
    <property type="component" value="Chromosome"/>
</dbReference>
<evidence type="ECO:0000259" key="1">
    <source>
        <dbReference type="SMART" id="SM00089"/>
    </source>
</evidence>
<dbReference type="SUPFAM" id="SSF49299">
    <property type="entry name" value="PKD domain"/>
    <property type="match status" value="1"/>
</dbReference>
<dbReference type="SMART" id="SM00089">
    <property type="entry name" value="PKD"/>
    <property type="match status" value="2"/>
</dbReference>
<dbReference type="AlphaFoldDB" id="A0A250J5T0"/>
<dbReference type="InterPro" id="IPR013783">
    <property type="entry name" value="Ig-like_fold"/>
</dbReference>
<proteinExistence type="predicted"/>
<organism evidence="2 3">
    <name type="scientific">Cystobacter fuscus</name>
    <dbReference type="NCBI Taxonomy" id="43"/>
    <lineage>
        <taxon>Bacteria</taxon>
        <taxon>Pseudomonadati</taxon>
        <taxon>Myxococcota</taxon>
        <taxon>Myxococcia</taxon>
        <taxon>Myxococcales</taxon>
        <taxon>Cystobacterineae</taxon>
        <taxon>Archangiaceae</taxon>
        <taxon>Cystobacter</taxon>
    </lineage>
</organism>
<dbReference type="KEGG" id="cfus:CYFUS_003971"/>
<dbReference type="Gene3D" id="2.60.40.10">
    <property type="entry name" value="Immunoglobulins"/>
    <property type="match status" value="1"/>
</dbReference>
<dbReference type="InterPro" id="IPR022409">
    <property type="entry name" value="PKD/Chitinase_dom"/>
</dbReference>
<dbReference type="InterPro" id="IPR035986">
    <property type="entry name" value="PKD_dom_sf"/>
</dbReference>